<dbReference type="PANTHER" id="PTHR11138:SF5">
    <property type="entry name" value="METHIONYL-TRNA FORMYLTRANSFERASE, MITOCHONDRIAL"/>
    <property type="match status" value="1"/>
</dbReference>
<gene>
    <name evidence="7" type="ORF">METZ01_LOCUS31046</name>
</gene>
<dbReference type="GO" id="GO:0004479">
    <property type="term" value="F:methionyl-tRNA formyltransferase activity"/>
    <property type="evidence" value="ECO:0007669"/>
    <property type="project" value="UniProtKB-EC"/>
</dbReference>
<organism evidence="7">
    <name type="scientific">marine metagenome</name>
    <dbReference type="NCBI Taxonomy" id="408172"/>
    <lineage>
        <taxon>unclassified sequences</taxon>
        <taxon>metagenomes</taxon>
        <taxon>ecological metagenomes</taxon>
    </lineage>
</organism>
<keyword evidence="4" id="KW-0648">Protein biosynthesis</keyword>
<evidence type="ECO:0000256" key="2">
    <source>
        <dbReference type="ARBA" id="ARBA00012261"/>
    </source>
</evidence>
<keyword evidence="3" id="KW-0808">Transferase</keyword>
<reference evidence="7" key="1">
    <citation type="submission" date="2018-05" db="EMBL/GenBank/DDBJ databases">
        <authorList>
            <person name="Lanie J.A."/>
            <person name="Ng W.-L."/>
            <person name="Kazmierczak K.M."/>
            <person name="Andrzejewski T.M."/>
            <person name="Davidsen T.M."/>
            <person name="Wayne K.J."/>
            <person name="Tettelin H."/>
            <person name="Glass J.I."/>
            <person name="Rusch D."/>
            <person name="Podicherti R."/>
            <person name="Tsui H.-C.T."/>
            <person name="Winkler M.E."/>
        </authorList>
    </citation>
    <scope>NUCLEOTIDE SEQUENCE</scope>
</reference>
<dbReference type="InterPro" id="IPR044135">
    <property type="entry name" value="Met-tRNA-FMT_C"/>
</dbReference>
<dbReference type="EMBL" id="UINC01001344">
    <property type="protein sequence ID" value="SUZ78192.1"/>
    <property type="molecule type" value="Genomic_DNA"/>
</dbReference>
<dbReference type="CDD" id="cd08646">
    <property type="entry name" value="FMT_core_Met-tRNA-FMT_N"/>
    <property type="match status" value="1"/>
</dbReference>
<dbReference type="SUPFAM" id="SSF53328">
    <property type="entry name" value="Formyltransferase"/>
    <property type="match status" value="1"/>
</dbReference>
<feature type="domain" description="Formyl transferase C-terminal" evidence="6">
    <location>
        <begin position="202"/>
        <end position="300"/>
    </location>
</feature>
<dbReference type="Pfam" id="PF00551">
    <property type="entry name" value="Formyl_trans_N"/>
    <property type="match status" value="1"/>
</dbReference>
<evidence type="ECO:0000256" key="1">
    <source>
        <dbReference type="ARBA" id="ARBA00010699"/>
    </source>
</evidence>
<evidence type="ECO:0000313" key="7">
    <source>
        <dbReference type="EMBL" id="SUZ78192.1"/>
    </source>
</evidence>
<name>A0A381QFU0_9ZZZZ</name>
<evidence type="ECO:0000259" key="5">
    <source>
        <dbReference type="Pfam" id="PF00551"/>
    </source>
</evidence>
<evidence type="ECO:0000256" key="4">
    <source>
        <dbReference type="ARBA" id="ARBA00022917"/>
    </source>
</evidence>
<comment type="similarity">
    <text evidence="1">Belongs to the Fmt family.</text>
</comment>
<dbReference type="Pfam" id="PF02911">
    <property type="entry name" value="Formyl_trans_C"/>
    <property type="match status" value="1"/>
</dbReference>
<dbReference type="InterPro" id="IPR036477">
    <property type="entry name" value="Formyl_transf_N_sf"/>
</dbReference>
<dbReference type="InterPro" id="IPR041711">
    <property type="entry name" value="Met-tRNA-FMT_N"/>
</dbReference>
<protein>
    <recommendedName>
        <fullName evidence="2">methionyl-tRNA formyltransferase</fullName>
        <ecNumber evidence="2">2.1.2.9</ecNumber>
    </recommendedName>
</protein>
<dbReference type="EC" id="2.1.2.9" evidence="2"/>
<dbReference type="HAMAP" id="MF_00182">
    <property type="entry name" value="Formyl_trans"/>
    <property type="match status" value="1"/>
</dbReference>
<dbReference type="GO" id="GO:0005829">
    <property type="term" value="C:cytosol"/>
    <property type="evidence" value="ECO:0007669"/>
    <property type="project" value="TreeGrafter"/>
</dbReference>
<dbReference type="CDD" id="cd08704">
    <property type="entry name" value="Met_tRNA_FMT_C"/>
    <property type="match status" value="1"/>
</dbReference>
<dbReference type="InterPro" id="IPR005793">
    <property type="entry name" value="Formyl_trans_C"/>
</dbReference>
<dbReference type="PANTHER" id="PTHR11138">
    <property type="entry name" value="METHIONYL-TRNA FORMYLTRANSFERASE"/>
    <property type="match status" value="1"/>
</dbReference>
<dbReference type="SUPFAM" id="SSF50486">
    <property type="entry name" value="FMT C-terminal domain-like"/>
    <property type="match status" value="1"/>
</dbReference>
<evidence type="ECO:0000259" key="6">
    <source>
        <dbReference type="Pfam" id="PF02911"/>
    </source>
</evidence>
<dbReference type="AlphaFoldDB" id="A0A381QFU0"/>
<feature type="domain" description="Formyl transferase N-terminal" evidence="5">
    <location>
        <begin position="1"/>
        <end position="173"/>
    </location>
</feature>
<dbReference type="InterPro" id="IPR002376">
    <property type="entry name" value="Formyl_transf_N"/>
</dbReference>
<dbReference type="InterPro" id="IPR005794">
    <property type="entry name" value="Fmt"/>
</dbReference>
<proteinExistence type="inferred from homology"/>
<accession>A0A381QFU0</accession>
<dbReference type="Gene3D" id="3.40.50.12230">
    <property type="match status" value="1"/>
</dbReference>
<dbReference type="InterPro" id="IPR011034">
    <property type="entry name" value="Formyl_transferase-like_C_sf"/>
</dbReference>
<evidence type="ECO:0000256" key="3">
    <source>
        <dbReference type="ARBA" id="ARBA00022679"/>
    </source>
</evidence>
<dbReference type="NCBIfam" id="TIGR00460">
    <property type="entry name" value="fmt"/>
    <property type="match status" value="1"/>
</dbReference>
<sequence>MKLVFFGTPEFAVPTLDALHDSDHEILGVVTSPDKKSGRGLKVKSSAIKKCSEKYGLPIYEPENTKSNQLHSTLKRINPDIYVVVAYKILPESILNIPNKGAVNLHASLLPKYRGAAPVNHAILNGDAEIGLSTFLIQKKVDTGDLLFQHSMQIDNAITTGEALSKLSLIGAELIIKTLTALAENNIKPFKQDSEKATYAPKIGVEDCKINWLKTADSIHNQIRAFSPKPGAFTFYNDKRVKLFGSKVLRNTRSASLIPGQIEYADSIFKIGTATEPIQITNIQIEGKKMLPVDQFILGFPRITGGCFD</sequence>